<keyword evidence="2" id="KW-1185">Reference proteome</keyword>
<proteinExistence type="predicted"/>
<dbReference type="Proteomes" id="UP000011529">
    <property type="component" value="Unassembled WGS sequence"/>
</dbReference>
<gene>
    <name evidence="1" type="ORF">RE6C_04969</name>
</gene>
<evidence type="ECO:0000313" key="2">
    <source>
        <dbReference type="Proteomes" id="UP000011529"/>
    </source>
</evidence>
<reference evidence="1" key="2">
    <citation type="journal article" date="2013" name="Mar. Genomics">
        <title>Expression of sulfatases in Rhodopirellula baltica and the diversity of sulfatases in the genus Rhodopirellula.</title>
        <authorList>
            <person name="Wegner C.E."/>
            <person name="Richter-Heitmann T."/>
            <person name="Klindworth A."/>
            <person name="Klockow C."/>
            <person name="Richter M."/>
            <person name="Achstetter T."/>
            <person name="Glockner F.O."/>
            <person name="Harder J."/>
        </authorList>
    </citation>
    <scope>NUCLEOTIDE SEQUENCE [LARGE SCALE GENOMIC DNA]</scope>
    <source>
        <strain evidence="1">6C</strain>
    </source>
</reference>
<dbReference type="AlphaFoldDB" id="M2APB1"/>
<organism evidence="1 2">
    <name type="scientific">Rhodopirellula europaea 6C</name>
    <dbReference type="NCBI Taxonomy" id="1263867"/>
    <lineage>
        <taxon>Bacteria</taxon>
        <taxon>Pseudomonadati</taxon>
        <taxon>Planctomycetota</taxon>
        <taxon>Planctomycetia</taxon>
        <taxon>Pirellulales</taxon>
        <taxon>Pirellulaceae</taxon>
        <taxon>Rhodopirellula</taxon>
    </lineage>
</organism>
<comment type="caution">
    <text evidence="1">The sequence shown here is derived from an EMBL/GenBank/DDBJ whole genome shotgun (WGS) entry which is preliminary data.</text>
</comment>
<reference evidence="1" key="1">
    <citation type="submission" date="2012-11" db="EMBL/GenBank/DDBJ databases">
        <title>Permanent draft genomes of Rhodopirellula europaea strain SH398 and 6C.</title>
        <authorList>
            <person name="Richter M."/>
            <person name="Richter-Heitmann T."/>
            <person name="Frank C."/>
            <person name="Harder J."/>
            <person name="Glockner F.O."/>
        </authorList>
    </citation>
    <scope>NUCLEOTIDE SEQUENCE</scope>
    <source>
        <strain evidence="1">6C</strain>
    </source>
</reference>
<name>M2APB1_9BACT</name>
<evidence type="ECO:0000313" key="1">
    <source>
        <dbReference type="EMBL" id="EMB14547.1"/>
    </source>
</evidence>
<protein>
    <submittedName>
        <fullName evidence="1">Uncharacterized protein</fullName>
    </submittedName>
</protein>
<dbReference type="EMBL" id="ANMO01000216">
    <property type="protein sequence ID" value="EMB14547.1"/>
    <property type="molecule type" value="Genomic_DNA"/>
</dbReference>
<accession>M2APB1</accession>
<sequence>MPKSCIPSPESPHKRTVIPGTDSIFLLVVGVEVVMDAKSPFRDVQAGRLSLP</sequence>